<accession>A0A7K8HBR8</accession>
<evidence type="ECO:0000259" key="6">
    <source>
        <dbReference type="SMART" id="SM00199"/>
    </source>
</evidence>
<feature type="signal peptide" evidence="5">
    <location>
        <begin position="1"/>
        <end position="22"/>
    </location>
</feature>
<evidence type="ECO:0000313" key="8">
    <source>
        <dbReference type="Proteomes" id="UP000557196"/>
    </source>
</evidence>
<dbReference type="PRINTS" id="PR00436">
    <property type="entry name" value="INTERLEUKIN8"/>
</dbReference>
<dbReference type="SUPFAM" id="SSF54117">
    <property type="entry name" value="Interleukin 8-like chemokines"/>
    <property type="match status" value="1"/>
</dbReference>
<evidence type="ECO:0000256" key="5">
    <source>
        <dbReference type="SAM" id="SignalP"/>
    </source>
</evidence>
<dbReference type="Proteomes" id="UP000557196">
    <property type="component" value="Unassembled WGS sequence"/>
</dbReference>
<evidence type="ECO:0000256" key="4">
    <source>
        <dbReference type="ARBA" id="ARBA00022525"/>
    </source>
</evidence>
<feature type="chain" id="PRO_5041454146" evidence="5">
    <location>
        <begin position="23"/>
        <end position="95"/>
    </location>
</feature>
<keyword evidence="3" id="KW-0202">Cytokine</keyword>
<dbReference type="PRINTS" id="PR00437">
    <property type="entry name" value="SMALLCYTKCXC"/>
</dbReference>
<keyword evidence="5" id="KW-0732">Signal</keyword>
<evidence type="ECO:0000256" key="2">
    <source>
        <dbReference type="ARBA" id="ARBA00010665"/>
    </source>
</evidence>
<dbReference type="InterPro" id="IPR039809">
    <property type="entry name" value="Chemokine_b/g/d"/>
</dbReference>
<dbReference type="GO" id="GO:0008009">
    <property type="term" value="F:chemokine activity"/>
    <property type="evidence" value="ECO:0007669"/>
    <property type="project" value="InterPro"/>
</dbReference>
<feature type="non-terminal residue" evidence="7">
    <location>
        <position position="95"/>
    </location>
</feature>
<dbReference type="GO" id="GO:0006952">
    <property type="term" value="P:defense response"/>
    <property type="evidence" value="ECO:0007669"/>
    <property type="project" value="InterPro"/>
</dbReference>
<comment type="caution">
    <text evidence="7">The sequence shown here is derived from an EMBL/GenBank/DDBJ whole genome shotgun (WGS) entry which is preliminary data.</text>
</comment>
<keyword evidence="4" id="KW-0964">Secreted</keyword>
<dbReference type="GO" id="GO:0006955">
    <property type="term" value="P:immune response"/>
    <property type="evidence" value="ECO:0007669"/>
    <property type="project" value="InterPro"/>
</dbReference>
<evidence type="ECO:0000256" key="3">
    <source>
        <dbReference type="ARBA" id="ARBA00022514"/>
    </source>
</evidence>
<protein>
    <submittedName>
        <fullName evidence="7">IL8 protein</fullName>
    </submittedName>
</protein>
<dbReference type="AlphaFoldDB" id="A0A7K8HBR8"/>
<dbReference type="CDD" id="cd00273">
    <property type="entry name" value="Chemokine_CXC"/>
    <property type="match status" value="1"/>
</dbReference>
<proteinExistence type="inferred from homology"/>
<dbReference type="InterPro" id="IPR001811">
    <property type="entry name" value="Chemokine_IL8-like_dom"/>
</dbReference>
<dbReference type="Gene3D" id="2.40.50.40">
    <property type="match status" value="1"/>
</dbReference>
<comment type="subcellular location">
    <subcellularLocation>
        <location evidence="1">Secreted</location>
    </subcellularLocation>
</comment>
<evidence type="ECO:0000256" key="1">
    <source>
        <dbReference type="ARBA" id="ARBA00004613"/>
    </source>
</evidence>
<organism evidence="7 8">
    <name type="scientific">Aleadryas rufinucha</name>
    <name type="common">rufous-naped whistler</name>
    <dbReference type="NCBI Taxonomy" id="461220"/>
    <lineage>
        <taxon>Eukaryota</taxon>
        <taxon>Metazoa</taxon>
        <taxon>Chordata</taxon>
        <taxon>Craniata</taxon>
        <taxon>Vertebrata</taxon>
        <taxon>Euteleostomi</taxon>
        <taxon>Archelosauria</taxon>
        <taxon>Archosauria</taxon>
        <taxon>Dinosauria</taxon>
        <taxon>Saurischia</taxon>
        <taxon>Theropoda</taxon>
        <taxon>Coelurosauria</taxon>
        <taxon>Aves</taxon>
        <taxon>Neognathae</taxon>
        <taxon>Neoaves</taxon>
        <taxon>Telluraves</taxon>
        <taxon>Australaves</taxon>
        <taxon>Passeriformes</taxon>
        <taxon>Corvoidea</taxon>
        <taxon>Pachycephalidae</taxon>
        <taxon>Aleadryas</taxon>
    </lineage>
</organism>
<dbReference type="GO" id="GO:0005615">
    <property type="term" value="C:extracellular space"/>
    <property type="evidence" value="ECO:0007669"/>
    <property type="project" value="UniProtKB-KW"/>
</dbReference>
<dbReference type="InterPro" id="IPR001089">
    <property type="entry name" value="Chemokine_CXC"/>
</dbReference>
<dbReference type="EMBL" id="VZTH01003262">
    <property type="protein sequence ID" value="NXC53799.1"/>
    <property type="molecule type" value="Genomic_DNA"/>
</dbReference>
<feature type="non-terminal residue" evidence="7">
    <location>
        <position position="1"/>
    </location>
</feature>
<keyword evidence="8" id="KW-1185">Reference proteome</keyword>
<dbReference type="InterPro" id="IPR033899">
    <property type="entry name" value="CXC_Chemokine_domain"/>
</dbReference>
<dbReference type="Pfam" id="PF00048">
    <property type="entry name" value="IL8"/>
    <property type="match status" value="1"/>
</dbReference>
<sequence length="95" mass="10655">MMGKTVAAVLILLLISALGTQGKAVPRSVLELRCYCRETNSRFIHRKFIQKVDLIPSGPHCKNTQVIATLTTGREVCLEPTALWVKWTIKTFLDN</sequence>
<evidence type="ECO:0000313" key="7">
    <source>
        <dbReference type="EMBL" id="NXC53799.1"/>
    </source>
</evidence>
<gene>
    <name evidence="7" type="primary">Cxcl8_2</name>
    <name evidence="7" type="ORF">ALERUF_R00207</name>
</gene>
<name>A0A7K8HBR8_9CORV</name>
<dbReference type="PANTHER" id="PTHR12015:SF198">
    <property type="entry name" value="PLATELET BASIC PROTEIN"/>
    <property type="match status" value="1"/>
</dbReference>
<dbReference type="PANTHER" id="PTHR12015">
    <property type="entry name" value="SMALL INDUCIBLE CYTOKINE A"/>
    <property type="match status" value="1"/>
</dbReference>
<feature type="domain" description="Chemokine interleukin-8-like" evidence="6">
    <location>
        <begin position="31"/>
        <end position="92"/>
    </location>
</feature>
<dbReference type="InterPro" id="IPR036048">
    <property type="entry name" value="Interleukin_8-like_sf"/>
</dbReference>
<reference evidence="7 8" key="1">
    <citation type="submission" date="2019-09" db="EMBL/GenBank/DDBJ databases">
        <title>Bird 10,000 Genomes (B10K) Project - Family phase.</title>
        <authorList>
            <person name="Zhang G."/>
        </authorList>
    </citation>
    <scope>NUCLEOTIDE SEQUENCE [LARGE SCALE GENOMIC DNA]</scope>
    <source>
        <strain evidence="7">B10K-DU-029-36</strain>
        <tissue evidence="7">Muscle</tissue>
    </source>
</reference>
<comment type="similarity">
    <text evidence="2">Belongs to the intercrine alpha (chemokine CxC) family.</text>
</comment>
<dbReference type="SMART" id="SM00199">
    <property type="entry name" value="SCY"/>
    <property type="match status" value="1"/>
</dbReference>
<dbReference type="FunFam" id="2.40.50.40:FF:000004">
    <property type="entry name" value="C-X-C motif chemokine"/>
    <property type="match status" value="1"/>
</dbReference>